<sequence>MRYVWMRTRPILGRLSFGKNCVGINHYCNGDGHFVLPTATSNTCRRPCLGALDSGEGFRRSSVGGTDSASLTLVERPVPSPLPMSCAPSLNRSNDYQPGHIEKAIGRAPLKGIDAAAWTTDTTANVSSSIWMPCNGG</sequence>
<proteinExistence type="predicted"/>
<protein>
    <submittedName>
        <fullName evidence="1">Uncharacterized protein</fullName>
    </submittedName>
</protein>
<evidence type="ECO:0000313" key="2">
    <source>
        <dbReference type="Proteomes" id="UP000217790"/>
    </source>
</evidence>
<dbReference type="InParanoid" id="A0A2H3CP21"/>
<dbReference type="EMBL" id="KZ293695">
    <property type="protein sequence ID" value="PBK84819.1"/>
    <property type="molecule type" value="Genomic_DNA"/>
</dbReference>
<accession>A0A2H3CP21</accession>
<dbReference type="AlphaFoldDB" id="A0A2H3CP21"/>
<keyword evidence="2" id="KW-1185">Reference proteome</keyword>
<organism evidence="1 2">
    <name type="scientific">Armillaria gallica</name>
    <name type="common">Bulbous honey fungus</name>
    <name type="synonym">Armillaria bulbosa</name>
    <dbReference type="NCBI Taxonomy" id="47427"/>
    <lineage>
        <taxon>Eukaryota</taxon>
        <taxon>Fungi</taxon>
        <taxon>Dikarya</taxon>
        <taxon>Basidiomycota</taxon>
        <taxon>Agaricomycotina</taxon>
        <taxon>Agaricomycetes</taxon>
        <taxon>Agaricomycetidae</taxon>
        <taxon>Agaricales</taxon>
        <taxon>Marasmiineae</taxon>
        <taxon>Physalacriaceae</taxon>
        <taxon>Armillaria</taxon>
    </lineage>
</organism>
<dbReference type="Proteomes" id="UP000217790">
    <property type="component" value="Unassembled WGS sequence"/>
</dbReference>
<evidence type="ECO:0000313" key="1">
    <source>
        <dbReference type="EMBL" id="PBK84819.1"/>
    </source>
</evidence>
<reference evidence="2" key="1">
    <citation type="journal article" date="2017" name="Nat. Ecol. Evol.">
        <title>Genome expansion and lineage-specific genetic innovations in the forest pathogenic fungi Armillaria.</title>
        <authorList>
            <person name="Sipos G."/>
            <person name="Prasanna A.N."/>
            <person name="Walter M.C."/>
            <person name="O'Connor E."/>
            <person name="Balint B."/>
            <person name="Krizsan K."/>
            <person name="Kiss B."/>
            <person name="Hess J."/>
            <person name="Varga T."/>
            <person name="Slot J."/>
            <person name="Riley R."/>
            <person name="Boka B."/>
            <person name="Rigling D."/>
            <person name="Barry K."/>
            <person name="Lee J."/>
            <person name="Mihaltcheva S."/>
            <person name="LaButti K."/>
            <person name="Lipzen A."/>
            <person name="Waldron R."/>
            <person name="Moloney N.M."/>
            <person name="Sperisen C."/>
            <person name="Kredics L."/>
            <person name="Vagvoelgyi C."/>
            <person name="Patrignani A."/>
            <person name="Fitzpatrick D."/>
            <person name="Nagy I."/>
            <person name="Doyle S."/>
            <person name="Anderson J.B."/>
            <person name="Grigoriev I.V."/>
            <person name="Gueldener U."/>
            <person name="Muensterkoetter M."/>
            <person name="Nagy L.G."/>
        </authorList>
    </citation>
    <scope>NUCLEOTIDE SEQUENCE [LARGE SCALE GENOMIC DNA]</scope>
    <source>
        <strain evidence="2">Ar21-2</strain>
    </source>
</reference>
<gene>
    <name evidence="1" type="ORF">ARMGADRAFT_595559</name>
</gene>
<name>A0A2H3CP21_ARMGA</name>